<dbReference type="OrthoDB" id="9786870at2"/>
<evidence type="ECO:0000256" key="5">
    <source>
        <dbReference type="ARBA" id="ARBA00022692"/>
    </source>
</evidence>
<dbReference type="GO" id="GO:0009244">
    <property type="term" value="P:lipopolysaccharide core region biosynthetic process"/>
    <property type="evidence" value="ECO:0007669"/>
    <property type="project" value="TreeGrafter"/>
</dbReference>
<evidence type="ECO:0000256" key="8">
    <source>
        <dbReference type="SAM" id="Phobius"/>
    </source>
</evidence>
<evidence type="ECO:0000259" key="9">
    <source>
        <dbReference type="Pfam" id="PF00884"/>
    </source>
</evidence>
<dbReference type="InterPro" id="IPR012549">
    <property type="entry name" value="EptA-like_N"/>
</dbReference>
<dbReference type="KEGG" id="mtim:DIR46_26050"/>
<keyword evidence="4 11" id="KW-0808">Transferase</keyword>
<accession>A0A2S2DQA5</accession>
<evidence type="ECO:0000256" key="6">
    <source>
        <dbReference type="ARBA" id="ARBA00022989"/>
    </source>
</evidence>
<gene>
    <name evidence="11" type="ORF">DIR46_26050</name>
</gene>
<protein>
    <submittedName>
        <fullName evidence="11">Phosphoethanolamine transferase</fullName>
    </submittedName>
</protein>
<comment type="subcellular location">
    <subcellularLocation>
        <location evidence="1">Cell inner membrane</location>
        <topology evidence="1">Multi-pass membrane protein</topology>
    </subcellularLocation>
</comment>
<evidence type="ECO:0000313" key="12">
    <source>
        <dbReference type="Proteomes" id="UP000245820"/>
    </source>
</evidence>
<dbReference type="NCBIfam" id="NF028537">
    <property type="entry name" value="P_eth_NH2_trans"/>
    <property type="match status" value="1"/>
</dbReference>
<keyword evidence="6 8" id="KW-1133">Transmembrane helix</keyword>
<evidence type="ECO:0000259" key="10">
    <source>
        <dbReference type="Pfam" id="PF08019"/>
    </source>
</evidence>
<dbReference type="SUPFAM" id="SSF53649">
    <property type="entry name" value="Alkaline phosphatase-like"/>
    <property type="match status" value="1"/>
</dbReference>
<dbReference type="InterPro" id="IPR040423">
    <property type="entry name" value="PEA_transferase"/>
</dbReference>
<dbReference type="Proteomes" id="UP000245820">
    <property type="component" value="Chromosome"/>
</dbReference>
<evidence type="ECO:0000313" key="11">
    <source>
        <dbReference type="EMBL" id="AWL07544.1"/>
    </source>
</evidence>
<feature type="domain" description="Sulfatase N-terminal" evidence="9">
    <location>
        <begin position="235"/>
        <end position="527"/>
    </location>
</feature>
<evidence type="ECO:0000256" key="7">
    <source>
        <dbReference type="ARBA" id="ARBA00023136"/>
    </source>
</evidence>
<dbReference type="AlphaFoldDB" id="A0A2S2DQA5"/>
<dbReference type="Pfam" id="PF00884">
    <property type="entry name" value="Sulfatase"/>
    <property type="match status" value="1"/>
</dbReference>
<evidence type="ECO:0000256" key="3">
    <source>
        <dbReference type="ARBA" id="ARBA00022519"/>
    </source>
</evidence>
<dbReference type="InterPro" id="IPR017850">
    <property type="entry name" value="Alkaline_phosphatase_core_sf"/>
</dbReference>
<dbReference type="CDD" id="cd16017">
    <property type="entry name" value="LptA"/>
    <property type="match status" value="1"/>
</dbReference>
<feature type="transmembrane region" description="Helical" evidence="8">
    <location>
        <begin position="122"/>
        <end position="144"/>
    </location>
</feature>
<proteinExistence type="predicted"/>
<sequence>MTKIFQKRLSVFSAIVIVALYLSIFSNSGFWVGYIEYIDGIDFARVPLLLGMLAILALFFIGILTLFSFSQIFKPVVITAIVISSGINYFIHQYGIAIDKTMIQNVFETDFNEAAELLNWKMFVYVTFLGIIPSICLAGTKIIYPRGIGGMTKRAILFTGVICVAIILLVLTFKTLAPTFRQYHELRYRLTPMNLIQATQAYASIRLRTPTVVKALGRDAIKGRTWIEGRKPVILVIVVGETARASSFSLNGYANDTNPLLSRQKGLINFTNVQSCGTATAVSLPCLFSTMGRTNYDALKARGQEGLLDVLSHAGLRVIWRSNNSGCKGVCDRVEYQDLSIPEPGAVHCSTDECYDERLLVDFPDIIGKTTNDTVLVLHQKGSHGPAYSLRYPERFAKFGPACTTTDFQQCTREEIVAAYDNTILYTDYILSRTIAQLEAAANVGVADTAMLYVSDHGESLGERNMYLHGAPYLIAPREQTHVPMVMWMSSAFSSRFRIDQQCLNARRQQEFTHDNFFHSVLGMLDINSATINPALDIFNPCVRKINQ</sequence>
<dbReference type="GO" id="GO:0005886">
    <property type="term" value="C:plasma membrane"/>
    <property type="evidence" value="ECO:0007669"/>
    <property type="project" value="UniProtKB-SubCell"/>
</dbReference>
<dbReference type="EMBL" id="CP029343">
    <property type="protein sequence ID" value="AWL07544.1"/>
    <property type="molecule type" value="Genomic_DNA"/>
</dbReference>
<feature type="transmembrane region" description="Helical" evidence="8">
    <location>
        <begin position="46"/>
        <end position="69"/>
    </location>
</feature>
<evidence type="ECO:0000256" key="4">
    <source>
        <dbReference type="ARBA" id="ARBA00022679"/>
    </source>
</evidence>
<keyword evidence="2" id="KW-1003">Cell membrane</keyword>
<evidence type="ECO:0000256" key="2">
    <source>
        <dbReference type="ARBA" id="ARBA00022475"/>
    </source>
</evidence>
<feature type="domain" description="Phosphoethanolamine transferase N-terminal" evidence="10">
    <location>
        <begin position="57"/>
        <end position="204"/>
    </location>
</feature>
<feature type="transmembrane region" description="Helical" evidence="8">
    <location>
        <begin position="156"/>
        <end position="177"/>
    </location>
</feature>
<dbReference type="PANTHER" id="PTHR30443:SF0">
    <property type="entry name" value="PHOSPHOETHANOLAMINE TRANSFERASE EPTA"/>
    <property type="match status" value="1"/>
</dbReference>
<feature type="transmembrane region" description="Helical" evidence="8">
    <location>
        <begin position="76"/>
        <end position="96"/>
    </location>
</feature>
<dbReference type="InterPro" id="IPR000917">
    <property type="entry name" value="Sulfatase_N"/>
</dbReference>
<dbReference type="Pfam" id="PF08019">
    <property type="entry name" value="EptA_B_N"/>
    <property type="match status" value="1"/>
</dbReference>
<dbReference type="Gene3D" id="3.40.720.10">
    <property type="entry name" value="Alkaline Phosphatase, subunit A"/>
    <property type="match status" value="1"/>
</dbReference>
<keyword evidence="7 8" id="KW-0472">Membrane</keyword>
<dbReference type="RefSeq" id="WP_109347829.1">
    <property type="nucleotide sequence ID" value="NZ_CP029343.1"/>
</dbReference>
<keyword evidence="12" id="KW-1185">Reference proteome</keyword>
<dbReference type="PANTHER" id="PTHR30443">
    <property type="entry name" value="INNER MEMBRANE PROTEIN"/>
    <property type="match status" value="1"/>
</dbReference>
<dbReference type="InterPro" id="IPR058130">
    <property type="entry name" value="PEA_transf_C"/>
</dbReference>
<keyword evidence="3" id="KW-0997">Cell inner membrane</keyword>
<feature type="transmembrane region" description="Helical" evidence="8">
    <location>
        <begin position="12"/>
        <end position="34"/>
    </location>
</feature>
<dbReference type="GO" id="GO:0016776">
    <property type="term" value="F:phosphotransferase activity, phosphate group as acceptor"/>
    <property type="evidence" value="ECO:0007669"/>
    <property type="project" value="TreeGrafter"/>
</dbReference>
<evidence type="ECO:0000256" key="1">
    <source>
        <dbReference type="ARBA" id="ARBA00004429"/>
    </source>
</evidence>
<reference evidence="11 12" key="1">
    <citation type="submission" date="2018-05" db="EMBL/GenBank/DDBJ databases">
        <title>Complete genome sequence of Massilia oculi sp. nov. CCUG 43427T (=DSM 26321T), the type strain of M. oculi, and comparison with genome sequences of other Massilia strains.</title>
        <authorList>
            <person name="Zhu B."/>
        </authorList>
    </citation>
    <scope>NUCLEOTIDE SEQUENCE [LARGE SCALE GENOMIC DNA]</scope>
    <source>
        <strain evidence="11 12">CCUG 43427</strain>
    </source>
</reference>
<name>A0A2S2DQA5_9BURK</name>
<organism evidence="11 12">
    <name type="scientific">Massilia oculi</name>
    <dbReference type="NCBI Taxonomy" id="945844"/>
    <lineage>
        <taxon>Bacteria</taxon>
        <taxon>Pseudomonadati</taxon>
        <taxon>Pseudomonadota</taxon>
        <taxon>Betaproteobacteria</taxon>
        <taxon>Burkholderiales</taxon>
        <taxon>Oxalobacteraceae</taxon>
        <taxon>Telluria group</taxon>
        <taxon>Massilia</taxon>
    </lineage>
</organism>
<keyword evidence="5 8" id="KW-0812">Transmembrane</keyword>